<dbReference type="SUPFAM" id="SSF63829">
    <property type="entry name" value="Calcium-dependent phosphotriesterase"/>
    <property type="match status" value="1"/>
</dbReference>
<evidence type="ECO:0000313" key="3">
    <source>
        <dbReference type="Proteomes" id="UP000285604"/>
    </source>
</evidence>
<dbReference type="InterPro" id="IPR015943">
    <property type="entry name" value="WD40/YVTN_repeat-like_dom_sf"/>
</dbReference>
<gene>
    <name evidence="2" type="ORF">DXA63_15160</name>
</gene>
<keyword evidence="1" id="KW-0732">Signal</keyword>
<dbReference type="AlphaFoldDB" id="A0AA92ULI6"/>
<accession>A0AA92ULI6</accession>
<dbReference type="Proteomes" id="UP000285604">
    <property type="component" value="Unassembled WGS sequence"/>
</dbReference>
<feature type="signal peptide" evidence="1">
    <location>
        <begin position="1"/>
        <end position="20"/>
    </location>
</feature>
<reference evidence="2 3" key="1">
    <citation type="submission" date="2018-08" db="EMBL/GenBank/DDBJ databases">
        <title>A genome reference for cultivated species of the human gut microbiota.</title>
        <authorList>
            <person name="Zou Y."/>
            <person name="Xue W."/>
            <person name="Luo G."/>
        </authorList>
    </citation>
    <scope>NUCLEOTIDE SEQUENCE [LARGE SCALE GENOMIC DNA]</scope>
    <source>
        <strain evidence="2 3">OF03-3</strain>
    </source>
</reference>
<protein>
    <submittedName>
        <fullName evidence="2">Uncharacterized protein</fullName>
    </submittedName>
</protein>
<name>A0AA92ULI6_9BACT</name>
<organism evidence="2 3">
    <name type="scientific">Segatella copri</name>
    <dbReference type="NCBI Taxonomy" id="165179"/>
    <lineage>
        <taxon>Bacteria</taxon>
        <taxon>Pseudomonadati</taxon>
        <taxon>Bacteroidota</taxon>
        <taxon>Bacteroidia</taxon>
        <taxon>Bacteroidales</taxon>
        <taxon>Prevotellaceae</taxon>
        <taxon>Segatella</taxon>
    </lineage>
</organism>
<evidence type="ECO:0000313" key="2">
    <source>
        <dbReference type="EMBL" id="RGX89372.1"/>
    </source>
</evidence>
<comment type="caution">
    <text evidence="2">The sequence shown here is derived from an EMBL/GenBank/DDBJ whole genome shotgun (WGS) entry which is preliminary data.</text>
</comment>
<feature type="chain" id="PRO_5041651276" evidence="1">
    <location>
        <begin position="21"/>
        <end position="379"/>
    </location>
</feature>
<evidence type="ECO:0000256" key="1">
    <source>
        <dbReference type="SAM" id="SignalP"/>
    </source>
</evidence>
<dbReference type="Gene3D" id="2.130.10.10">
    <property type="entry name" value="YVTN repeat-like/Quinoprotein amine dehydrogenase"/>
    <property type="match status" value="2"/>
</dbReference>
<proteinExistence type="predicted"/>
<dbReference type="EMBL" id="QSCI01000118">
    <property type="protein sequence ID" value="RGX89372.1"/>
    <property type="molecule type" value="Genomic_DNA"/>
</dbReference>
<sequence length="379" mass="43753">MMKKKLYITLLGLLSTIMTAAVPYCDVRKFSITDGLAANTISDLKQGKDNLMWFSTWNGLSFYDGYKFHTFRDNPDDIDVLSTNRILQIEPSYNNNVWCITYDHKLYVYDTHFCRFFAVGQKFNKLFNIDLRVSQVYPLKNGVTWFTSEDGKYIIRSVGKTFDERNIELIKVGEKGLRSGNVWYIHQDIHGREWVLTNKGAYIYHSKIPSKLPFKWLRGVGEDEFLATEDGKLAKYDLQNRLTMIPMPEGVTRINQLKNTGYQLLLATNLGVVIYNPRTFKFDIINVQSPSQPLAEIKKIYTDDFGMVWAFTDGMGVTLVNPKTGQKQWLFADQDDPMDRTTCESNFITQDEHKTLWVVPRGGTSVILTARLENWCLIC</sequence>